<dbReference type="AlphaFoldDB" id="A0A5J4NJB9"/>
<accession>A0A5J4NJB9</accession>
<gene>
    <name evidence="3" type="ORF">DEA37_0006785</name>
</gene>
<dbReference type="GO" id="GO:0031510">
    <property type="term" value="C:SUMO activating enzyme complex"/>
    <property type="evidence" value="ECO:0007669"/>
    <property type="project" value="TreeGrafter"/>
</dbReference>
<dbReference type="SUPFAM" id="SSF69572">
    <property type="entry name" value="Activating enzymes of the ubiquitin-like proteins"/>
    <property type="match status" value="1"/>
</dbReference>
<dbReference type="Pfam" id="PF00899">
    <property type="entry name" value="ThiF"/>
    <property type="match status" value="1"/>
</dbReference>
<evidence type="ECO:0000259" key="2">
    <source>
        <dbReference type="Pfam" id="PF00899"/>
    </source>
</evidence>
<dbReference type="InterPro" id="IPR000594">
    <property type="entry name" value="ThiF_NAD_FAD-bd"/>
</dbReference>
<dbReference type="InterPro" id="IPR045886">
    <property type="entry name" value="ThiF/MoeB/HesA"/>
</dbReference>
<dbReference type="Gene3D" id="3.40.50.720">
    <property type="entry name" value="NAD(P)-binding Rossmann-like Domain"/>
    <property type="match status" value="1"/>
</dbReference>
<keyword evidence="4" id="KW-1185">Reference proteome</keyword>
<dbReference type="Proteomes" id="UP000324629">
    <property type="component" value="Unassembled WGS sequence"/>
</dbReference>
<comment type="similarity">
    <text evidence="1">Belongs to the ubiquitin-activating E1 family.</text>
</comment>
<feature type="domain" description="THIF-type NAD/FAD binding fold" evidence="2">
    <location>
        <begin position="45"/>
        <end position="359"/>
    </location>
</feature>
<feature type="non-terminal residue" evidence="3">
    <location>
        <position position="1"/>
    </location>
</feature>
<proteinExistence type="inferred from homology"/>
<evidence type="ECO:0000313" key="3">
    <source>
        <dbReference type="EMBL" id="KAA3675544.1"/>
    </source>
</evidence>
<dbReference type="EMBL" id="QNGE01002461">
    <property type="protein sequence ID" value="KAA3675544.1"/>
    <property type="molecule type" value="Genomic_DNA"/>
</dbReference>
<dbReference type="InterPro" id="IPR035985">
    <property type="entry name" value="Ubiquitin-activating_enz"/>
</dbReference>
<organism evidence="3 4">
    <name type="scientific">Paragonimus westermani</name>
    <dbReference type="NCBI Taxonomy" id="34504"/>
    <lineage>
        <taxon>Eukaryota</taxon>
        <taxon>Metazoa</taxon>
        <taxon>Spiralia</taxon>
        <taxon>Lophotrochozoa</taxon>
        <taxon>Platyhelminthes</taxon>
        <taxon>Trematoda</taxon>
        <taxon>Digenea</taxon>
        <taxon>Plagiorchiida</taxon>
        <taxon>Troglotremata</taxon>
        <taxon>Troglotrematidae</taxon>
        <taxon>Paragonimus</taxon>
    </lineage>
</organism>
<dbReference type="GO" id="GO:0019948">
    <property type="term" value="F:SUMO activating enzyme activity"/>
    <property type="evidence" value="ECO:0007669"/>
    <property type="project" value="TreeGrafter"/>
</dbReference>
<reference evidence="3 4" key="1">
    <citation type="journal article" date="2019" name="Gigascience">
        <title>Whole-genome sequence of the oriental lung fluke Paragonimus westermani.</title>
        <authorList>
            <person name="Oey H."/>
            <person name="Zakrzewski M."/>
            <person name="Narain K."/>
            <person name="Devi K.R."/>
            <person name="Agatsuma T."/>
            <person name="Nawaratna S."/>
            <person name="Gobert G.N."/>
            <person name="Jones M.K."/>
            <person name="Ragan M.A."/>
            <person name="McManus D.P."/>
            <person name="Krause L."/>
        </authorList>
    </citation>
    <scope>NUCLEOTIDE SEQUENCE [LARGE SCALE GENOMIC DNA]</scope>
    <source>
        <strain evidence="3 4">IND2009</strain>
    </source>
</reference>
<evidence type="ECO:0000313" key="4">
    <source>
        <dbReference type="Proteomes" id="UP000324629"/>
    </source>
</evidence>
<dbReference type="PANTHER" id="PTHR10953:SF162">
    <property type="entry name" value="SUMO-ACTIVATING ENZYME SUBUNIT 1"/>
    <property type="match status" value="1"/>
</dbReference>
<dbReference type="GO" id="GO:0005737">
    <property type="term" value="C:cytoplasm"/>
    <property type="evidence" value="ECO:0007669"/>
    <property type="project" value="TreeGrafter"/>
</dbReference>
<name>A0A5J4NJB9_9TREM</name>
<dbReference type="PANTHER" id="PTHR10953">
    <property type="entry name" value="UBIQUITIN-ACTIVATING ENZYME E1"/>
    <property type="match status" value="1"/>
</dbReference>
<evidence type="ECO:0000256" key="1">
    <source>
        <dbReference type="ARBA" id="ARBA00005673"/>
    </source>
</evidence>
<sequence length="376" mass="41174">ISWCCFQTKSTRYHNILYAQTPAAMVVTVDSSMNETISEEEAALYDRQIRLWGLEAQNRLKHSRILLQGVTPLSAEIAKNLVLAGIASMTIVDDRVATAEDVLNNFLIPHDAIGTTLACASVQRTQTLNPMVKVSATPSFLTDGLTSKLKDYDVIIVTTDSFKEDLSFWEAFDHSVSDSELSSPKPLLILATTLSCWGMAFLNLGNHEFVAEQITSKKLSGPTPTYVKSEENSRTATTFVKTVANYPPLDACLNLRWPSAKSEILPRHVPKGYFVMQVLRRCPSNTSPLTLQHLRSVWKDVAGALSVDESLLTDEDFLCCCGSSSASVNAILGGVVSQEIVRAITGRGAPHGNWYFLNGLQCTTTVEWLPNGAISP</sequence>
<comment type="caution">
    <text evidence="3">The sequence shown here is derived from an EMBL/GenBank/DDBJ whole genome shotgun (WGS) entry which is preliminary data.</text>
</comment>
<protein>
    <submittedName>
        <fullName evidence="3">Ubiquitin-like 1-activating enzyme E1 A</fullName>
    </submittedName>
</protein>
<dbReference type="GO" id="GO:0016925">
    <property type="term" value="P:protein sumoylation"/>
    <property type="evidence" value="ECO:0007669"/>
    <property type="project" value="TreeGrafter"/>
</dbReference>